<dbReference type="EMBL" id="KQ241737">
    <property type="protein sequence ID" value="KNC84836.1"/>
    <property type="molecule type" value="Genomic_DNA"/>
</dbReference>
<feature type="region of interest" description="Disordered" evidence="1">
    <location>
        <begin position="387"/>
        <end position="470"/>
    </location>
</feature>
<feature type="region of interest" description="Disordered" evidence="1">
    <location>
        <begin position="27"/>
        <end position="69"/>
    </location>
</feature>
<dbReference type="RefSeq" id="XP_014158738.1">
    <property type="nucleotide sequence ID" value="XM_014303263.1"/>
</dbReference>
<organism evidence="2 3">
    <name type="scientific">Sphaeroforma arctica JP610</name>
    <dbReference type="NCBI Taxonomy" id="667725"/>
    <lineage>
        <taxon>Eukaryota</taxon>
        <taxon>Ichthyosporea</taxon>
        <taxon>Ichthyophonida</taxon>
        <taxon>Sphaeroforma</taxon>
    </lineage>
</organism>
<dbReference type="Proteomes" id="UP000054560">
    <property type="component" value="Unassembled WGS sequence"/>
</dbReference>
<proteinExistence type="predicted"/>
<feature type="region of interest" description="Disordered" evidence="1">
    <location>
        <begin position="521"/>
        <end position="548"/>
    </location>
</feature>
<protein>
    <submittedName>
        <fullName evidence="2">Uncharacterized protein</fullName>
    </submittedName>
</protein>
<gene>
    <name evidence="2" type="ORF">SARC_02947</name>
</gene>
<dbReference type="GeneID" id="25903451"/>
<name>A0A0L0G7H9_9EUKA</name>
<feature type="compositionally biased region" description="Polar residues" evidence="1">
    <location>
        <begin position="139"/>
        <end position="156"/>
    </location>
</feature>
<dbReference type="AlphaFoldDB" id="A0A0L0G7H9"/>
<feature type="region of interest" description="Disordered" evidence="1">
    <location>
        <begin position="190"/>
        <end position="216"/>
    </location>
</feature>
<feature type="region of interest" description="Disordered" evidence="1">
    <location>
        <begin position="339"/>
        <end position="365"/>
    </location>
</feature>
<keyword evidence="3" id="KW-1185">Reference proteome</keyword>
<feature type="region of interest" description="Disordered" evidence="1">
    <location>
        <begin position="264"/>
        <end position="322"/>
    </location>
</feature>
<feature type="compositionally biased region" description="Polar residues" evidence="1">
    <location>
        <begin position="346"/>
        <end position="356"/>
    </location>
</feature>
<feature type="compositionally biased region" description="Polar residues" evidence="1">
    <location>
        <begin position="392"/>
        <end position="413"/>
    </location>
</feature>
<evidence type="ECO:0000313" key="2">
    <source>
        <dbReference type="EMBL" id="KNC84836.1"/>
    </source>
</evidence>
<evidence type="ECO:0000313" key="3">
    <source>
        <dbReference type="Proteomes" id="UP000054560"/>
    </source>
</evidence>
<accession>A0A0L0G7H9</accession>
<sequence length="548" mass="58028">MDLIHPSHLLSLSSFIPHARPGELDAPDWGCRRETELHGGNNAPNTSTSTHSHSHPGHEVGVSAREGTDRDAVSVHLTTPERLDRAQIQQAQPLLQQQLAESESKTEIKPTSASDDEEMRQIEVEQALLQVMDNASPSITAQMSTNNDTATAQQQPDPLGVGISSQHTRKLTDTNSADELKSLREAIDERGSFIHHKRTSPPTSSTPPPRLISARGPHMGVPNDRNRTGATSAVQLPVIAAMASAADGDDAEYQKLLQRHRAQGDTAASIFGTRSDEDILPTSSVGSIQPQPQPKPNPNPTATLSPKVIGGGPTVNRGLPNASSTANQVFTKEPMAYSTAAEAKQGANNMSQNSAPDPSENGPKRVLTHKVLPATGDKAAEAVYRLPMGSPGSRNKLSPTLQATQQMPQINSQSRKHTLTDTPTHHTAHPPPGQGQANPKAKVRPTWEADNRATHSGVRPTQITRTKAATGRGARIISKVLTHARLSAAGGAKTKAGLHIGPALDTGLSGGANMIILGDDDADTTTNTNAHGPKTQTTPDDSEAIVID</sequence>
<feature type="region of interest" description="Disordered" evidence="1">
    <location>
        <begin position="139"/>
        <end position="178"/>
    </location>
</feature>
<evidence type="ECO:0000256" key="1">
    <source>
        <dbReference type="SAM" id="MobiDB-lite"/>
    </source>
</evidence>
<reference evidence="2 3" key="1">
    <citation type="submission" date="2011-02" db="EMBL/GenBank/DDBJ databases">
        <title>The Genome Sequence of Sphaeroforma arctica JP610.</title>
        <authorList>
            <consortium name="The Broad Institute Genome Sequencing Platform"/>
            <person name="Russ C."/>
            <person name="Cuomo C."/>
            <person name="Young S.K."/>
            <person name="Zeng Q."/>
            <person name="Gargeya S."/>
            <person name="Alvarado L."/>
            <person name="Berlin A."/>
            <person name="Chapman S.B."/>
            <person name="Chen Z."/>
            <person name="Freedman E."/>
            <person name="Gellesch M."/>
            <person name="Goldberg J."/>
            <person name="Griggs A."/>
            <person name="Gujja S."/>
            <person name="Heilman E."/>
            <person name="Heiman D."/>
            <person name="Howarth C."/>
            <person name="Mehta T."/>
            <person name="Neiman D."/>
            <person name="Pearson M."/>
            <person name="Roberts A."/>
            <person name="Saif S."/>
            <person name="Shea T."/>
            <person name="Shenoy N."/>
            <person name="Sisk P."/>
            <person name="Stolte C."/>
            <person name="Sykes S."/>
            <person name="White J."/>
            <person name="Yandava C."/>
            <person name="Burger G."/>
            <person name="Gray M.W."/>
            <person name="Holland P.W.H."/>
            <person name="King N."/>
            <person name="Lang F.B.F."/>
            <person name="Roger A.J."/>
            <person name="Ruiz-Trillo I."/>
            <person name="Haas B."/>
            <person name="Nusbaum C."/>
            <person name="Birren B."/>
        </authorList>
    </citation>
    <scope>NUCLEOTIDE SEQUENCE [LARGE SCALE GENOMIC DNA]</scope>
    <source>
        <strain evidence="2 3">JP610</strain>
    </source>
</reference>
<feature type="region of interest" description="Disordered" evidence="1">
    <location>
        <begin position="93"/>
        <end position="118"/>
    </location>
</feature>